<dbReference type="InterPro" id="IPR002731">
    <property type="entry name" value="ATPase_BadF"/>
</dbReference>
<evidence type="ECO:0000313" key="6">
    <source>
        <dbReference type="EMBL" id="KUK22427.1"/>
    </source>
</evidence>
<dbReference type="EMBL" id="LGFG01000165">
    <property type="protein sequence ID" value="KUK22427.1"/>
    <property type="molecule type" value="Genomic_DNA"/>
</dbReference>
<dbReference type="Gene3D" id="3.40.50.11900">
    <property type="match status" value="1"/>
</dbReference>
<dbReference type="Gene3D" id="3.40.50.11890">
    <property type="match status" value="1"/>
</dbReference>
<evidence type="ECO:0000256" key="4">
    <source>
        <dbReference type="ARBA" id="ARBA00023014"/>
    </source>
</evidence>
<dbReference type="SUPFAM" id="SSF53067">
    <property type="entry name" value="Actin-like ATPase domain"/>
    <property type="match status" value="1"/>
</dbReference>
<dbReference type="Pfam" id="PF01869">
    <property type="entry name" value="BcrAD_BadFG"/>
    <property type="match status" value="1"/>
</dbReference>
<dbReference type="PANTHER" id="PTHR32329">
    <property type="entry name" value="BIFUNCTIONAL PROTEIN [INCLUDES 2-HYDROXYACYL-COA DEHYDRATASE (N-TER) AND ITS ACTIVATOR DOMAIN (C_TERM)-RELATED"/>
    <property type="match status" value="1"/>
</dbReference>
<dbReference type="Proteomes" id="UP000058636">
    <property type="component" value="Unassembled WGS sequence"/>
</dbReference>
<proteinExistence type="predicted"/>
<keyword evidence="2" id="KW-0479">Metal-binding</keyword>
<dbReference type="Gene3D" id="3.30.420.40">
    <property type="match status" value="2"/>
</dbReference>
<organism evidence="6 7">
    <name type="scientific">Thermotoga petrophila</name>
    <dbReference type="NCBI Taxonomy" id="93929"/>
    <lineage>
        <taxon>Bacteria</taxon>
        <taxon>Thermotogati</taxon>
        <taxon>Thermotogota</taxon>
        <taxon>Thermotogae</taxon>
        <taxon>Thermotogales</taxon>
        <taxon>Thermotogaceae</taxon>
        <taxon>Thermotoga</taxon>
    </lineage>
</organism>
<dbReference type="CDD" id="cd24036">
    <property type="entry name" value="ASKHA_NBD_BcrAD_BadFG_HgdC_HadI"/>
    <property type="match status" value="1"/>
</dbReference>
<protein>
    <submittedName>
        <fullName evidence="6">Putative CoA-substrate-specific enzyme activase</fullName>
    </submittedName>
</protein>
<dbReference type="PATRIC" id="fig|93930.3.peg.518"/>
<dbReference type="GO" id="GO:0051536">
    <property type="term" value="F:iron-sulfur cluster binding"/>
    <property type="evidence" value="ECO:0007669"/>
    <property type="project" value="UniProtKB-KW"/>
</dbReference>
<comment type="cofactor">
    <cofactor evidence="1">
        <name>[4Fe-4S] cluster</name>
        <dbReference type="ChEBI" id="CHEBI:49883"/>
    </cofactor>
</comment>
<dbReference type="InterPro" id="IPR008275">
    <property type="entry name" value="CoA_E_activase_dom"/>
</dbReference>
<comment type="caution">
    <text evidence="6">The sequence shown here is derived from an EMBL/GenBank/DDBJ whole genome shotgun (WGS) entry which is preliminary data.</text>
</comment>
<evidence type="ECO:0000256" key="3">
    <source>
        <dbReference type="ARBA" id="ARBA00023004"/>
    </source>
</evidence>
<dbReference type="InterPro" id="IPR051805">
    <property type="entry name" value="Dehydratase_Activator_Redct"/>
</dbReference>
<evidence type="ECO:0000313" key="7">
    <source>
        <dbReference type="Proteomes" id="UP000058636"/>
    </source>
</evidence>
<feature type="domain" description="ATPase BadF/BadG/BcrA/BcrD type" evidence="5">
    <location>
        <begin position="309"/>
        <end position="556"/>
    </location>
</feature>
<evidence type="ECO:0000259" key="5">
    <source>
        <dbReference type="Pfam" id="PF01869"/>
    </source>
</evidence>
<dbReference type="NCBIfam" id="TIGR00241">
    <property type="entry name" value="CoA_E_activ"/>
    <property type="match status" value="1"/>
</dbReference>
<sequence length="562" mass="63183">MIVYNCPLVPFEFFKALDIPAKRIQNSGCEFELFHSNICSFCKNSFPSVNPEEIVIWVDSCDSMRRSEDFLKRACTVFDLHIPVTVNEKSVDKLAHDLRNLWNNLKQRYGEADDEKLIIEHKNFQKQSEKLLKLLNNDLRSSAELYEQMTCQKWIGSVEKKGIPILILGAYVEKDLIKVIEDSGGYALNGTCSGPFAIIGENLNSNDVFKNMAFRILKKSIVCMRSAHNRDIEKIINFYRPSGIILHTIKFCDFYGFDEKILRNLKIPFTVVENDLSGTSAQLKTRMEALIELVKNSEKQPERKCYYFVGIDSGSTTTKIAVINKDMKIVYQDIIKTGAYPNLASKTIFEKMLAKLNIKKEAVYVVSTGYGRSSVDFADEQITEITCHAKGVYQFLPQTRTVIDIGGQDSKVIRIENGKVIDFVMNDKCAAGTGRFLEVMANVLDVPLDEIGELSLRYSTELSISSVCTVFAESEVISLRSHGHSREDILYAVHLAIARRIGTMCQRVNADVPTVLTGGVAQNRGVKFALEKHMNTRIDIPKNPVLMGAIGAALIGAEKHLQ</sequence>
<keyword evidence="4" id="KW-0411">Iron-sulfur</keyword>
<dbReference type="GO" id="GO:0046872">
    <property type="term" value="F:metal ion binding"/>
    <property type="evidence" value="ECO:0007669"/>
    <property type="project" value="UniProtKB-KW"/>
</dbReference>
<dbReference type="PANTHER" id="PTHR32329:SF2">
    <property type="entry name" value="BIFUNCTIONAL PROTEIN [INCLUDES 2-HYDROXYACYL-COA DEHYDRATASE (N-TER) AND ITS ACTIVATOR DOMAIN (C_TERM)"/>
    <property type="match status" value="1"/>
</dbReference>
<reference evidence="6 7" key="1">
    <citation type="journal article" date="2015" name="MBio">
        <title>Genome-Resolved Metagenomic Analysis Reveals Roles for Candidate Phyla and Other Microbial Community Members in Biogeochemical Transformations in Oil Reservoirs.</title>
        <authorList>
            <person name="Hu P."/>
            <person name="Tom L."/>
            <person name="Singh A."/>
            <person name="Thomas B.C."/>
            <person name="Baker B.J."/>
            <person name="Piceno Y.M."/>
            <person name="Andersen G.L."/>
            <person name="Banfield J.F."/>
        </authorList>
    </citation>
    <scope>NUCLEOTIDE SEQUENCE [LARGE SCALE GENOMIC DNA]</scope>
    <source>
        <strain evidence="6">46_26</strain>
    </source>
</reference>
<evidence type="ECO:0000256" key="1">
    <source>
        <dbReference type="ARBA" id="ARBA00001966"/>
    </source>
</evidence>
<gene>
    <name evidence="6" type="ORF">XD57_1473</name>
</gene>
<dbReference type="InterPro" id="IPR010327">
    <property type="entry name" value="FldB/FldC_alpha/beta"/>
</dbReference>
<dbReference type="InterPro" id="IPR043129">
    <property type="entry name" value="ATPase_NBD"/>
</dbReference>
<evidence type="ECO:0000256" key="2">
    <source>
        <dbReference type="ARBA" id="ARBA00022723"/>
    </source>
</evidence>
<dbReference type="Pfam" id="PF06050">
    <property type="entry name" value="HGD-D"/>
    <property type="match status" value="2"/>
</dbReference>
<dbReference type="AlphaFoldDB" id="A0A101EPP2"/>
<accession>A0A101EPP2</accession>
<keyword evidence="3" id="KW-0408">Iron</keyword>
<name>A0A101EPP2_9THEM</name>